<comment type="subcellular location">
    <subcellularLocation>
        <location evidence="1">Nucleus</location>
    </subcellularLocation>
</comment>
<dbReference type="AlphaFoldDB" id="A0A6A5UM35"/>
<dbReference type="SUPFAM" id="SSF46955">
    <property type="entry name" value="Putative DNA-binding domain"/>
    <property type="match status" value="1"/>
</dbReference>
<dbReference type="Proteomes" id="UP000800036">
    <property type="component" value="Unassembled WGS sequence"/>
</dbReference>
<feature type="region of interest" description="Disordered" evidence="4">
    <location>
        <begin position="1"/>
        <end position="20"/>
    </location>
</feature>
<protein>
    <submittedName>
        <fullName evidence="5">Uncharacterized protein</fullName>
    </submittedName>
</protein>
<keyword evidence="2" id="KW-0862">Zinc</keyword>
<proteinExistence type="predicted"/>
<evidence type="ECO:0000256" key="1">
    <source>
        <dbReference type="ARBA" id="ARBA00004123"/>
    </source>
</evidence>
<dbReference type="Gene3D" id="3.90.530.10">
    <property type="entry name" value="XPA C-terminal domain"/>
    <property type="match status" value="1"/>
</dbReference>
<evidence type="ECO:0000313" key="6">
    <source>
        <dbReference type="Proteomes" id="UP000800036"/>
    </source>
</evidence>
<evidence type="ECO:0000256" key="2">
    <source>
        <dbReference type="ARBA" id="ARBA00022833"/>
    </source>
</evidence>
<dbReference type="InterPro" id="IPR037129">
    <property type="entry name" value="XPA_sf"/>
</dbReference>
<dbReference type="InterPro" id="IPR009061">
    <property type="entry name" value="DNA-bd_dom_put_sf"/>
</dbReference>
<organism evidence="5 6">
    <name type="scientific">Bimuria novae-zelandiae CBS 107.79</name>
    <dbReference type="NCBI Taxonomy" id="1447943"/>
    <lineage>
        <taxon>Eukaryota</taxon>
        <taxon>Fungi</taxon>
        <taxon>Dikarya</taxon>
        <taxon>Ascomycota</taxon>
        <taxon>Pezizomycotina</taxon>
        <taxon>Dothideomycetes</taxon>
        <taxon>Pleosporomycetidae</taxon>
        <taxon>Pleosporales</taxon>
        <taxon>Massarineae</taxon>
        <taxon>Didymosphaeriaceae</taxon>
        <taxon>Bimuria</taxon>
    </lineage>
</organism>
<reference evidence="5" key="1">
    <citation type="journal article" date="2020" name="Stud. Mycol.">
        <title>101 Dothideomycetes genomes: a test case for predicting lifestyles and emergence of pathogens.</title>
        <authorList>
            <person name="Haridas S."/>
            <person name="Albert R."/>
            <person name="Binder M."/>
            <person name="Bloem J."/>
            <person name="Labutti K."/>
            <person name="Salamov A."/>
            <person name="Andreopoulos B."/>
            <person name="Baker S."/>
            <person name="Barry K."/>
            <person name="Bills G."/>
            <person name="Bluhm B."/>
            <person name="Cannon C."/>
            <person name="Castanera R."/>
            <person name="Culley D."/>
            <person name="Daum C."/>
            <person name="Ezra D."/>
            <person name="Gonzalez J."/>
            <person name="Henrissat B."/>
            <person name="Kuo A."/>
            <person name="Liang C."/>
            <person name="Lipzen A."/>
            <person name="Lutzoni F."/>
            <person name="Magnuson J."/>
            <person name="Mondo S."/>
            <person name="Nolan M."/>
            <person name="Ohm R."/>
            <person name="Pangilinan J."/>
            <person name="Park H.-J."/>
            <person name="Ramirez L."/>
            <person name="Alfaro M."/>
            <person name="Sun H."/>
            <person name="Tritt A."/>
            <person name="Yoshinaga Y."/>
            <person name="Zwiers L.-H."/>
            <person name="Turgeon B."/>
            <person name="Goodwin S."/>
            <person name="Spatafora J."/>
            <person name="Crous P."/>
            <person name="Grigoriev I."/>
        </authorList>
    </citation>
    <scope>NUCLEOTIDE SEQUENCE</scope>
    <source>
        <strain evidence="5">CBS 107.79</strain>
    </source>
</reference>
<evidence type="ECO:0000313" key="5">
    <source>
        <dbReference type="EMBL" id="KAF1964862.1"/>
    </source>
</evidence>
<evidence type="ECO:0000256" key="3">
    <source>
        <dbReference type="ARBA" id="ARBA00023242"/>
    </source>
</evidence>
<keyword evidence="3" id="KW-0539">Nucleus</keyword>
<accession>A0A6A5UM35</accession>
<dbReference type="OrthoDB" id="3799195at2759"/>
<feature type="compositionally biased region" description="Basic and acidic residues" evidence="4">
    <location>
        <begin position="66"/>
        <end position="75"/>
    </location>
</feature>
<sequence>MVFFSALKTNKDKGDVEDPFRANQVPLYPASVKDRAACRTSSTTRPLQQHSRIPETNLFDPAVLASRKEKEEEKRKQNRKRKEREEIAAKNKAIREAKSRETADKKRWKREWDDYVKENDVHGATLDEEPVPKITQTDAGQLYTLKPNELACLPHFPKPNYYDATNITKVFDESDVEKLAFRKYAMLSGMAREPEKVMLARGKDLWEEEGRRGPGESIWRPSGEFDIPLEDGSHANWWRDPRELRSMGYENGRIRTKRSNAMSDSFDD</sequence>
<feature type="compositionally biased region" description="Basic and acidic residues" evidence="4">
    <location>
        <begin position="9"/>
        <end position="20"/>
    </location>
</feature>
<gene>
    <name evidence="5" type="ORF">BU23DRAFT_575358</name>
</gene>
<name>A0A6A5UM35_9PLEO</name>
<dbReference type="CDD" id="cd21075">
    <property type="entry name" value="DBD_XPA-like"/>
    <property type="match status" value="1"/>
</dbReference>
<dbReference type="GO" id="GO:0005634">
    <property type="term" value="C:nucleus"/>
    <property type="evidence" value="ECO:0007669"/>
    <property type="project" value="UniProtKB-SubCell"/>
</dbReference>
<dbReference type="EMBL" id="ML976775">
    <property type="protein sequence ID" value="KAF1964862.1"/>
    <property type="molecule type" value="Genomic_DNA"/>
</dbReference>
<feature type="compositionally biased region" description="Polar residues" evidence="4">
    <location>
        <begin position="39"/>
        <end position="51"/>
    </location>
</feature>
<feature type="region of interest" description="Disordered" evidence="4">
    <location>
        <begin position="33"/>
        <end position="103"/>
    </location>
</feature>
<evidence type="ECO:0000256" key="4">
    <source>
        <dbReference type="SAM" id="MobiDB-lite"/>
    </source>
</evidence>
<keyword evidence="6" id="KW-1185">Reference proteome</keyword>
<feature type="compositionally biased region" description="Basic and acidic residues" evidence="4">
    <location>
        <begin position="83"/>
        <end position="103"/>
    </location>
</feature>